<comment type="caution">
    <text evidence="1">The sequence shown here is derived from an EMBL/GenBank/DDBJ whole genome shotgun (WGS) entry which is preliminary data.</text>
</comment>
<evidence type="ECO:0000313" key="1">
    <source>
        <dbReference type="EMBL" id="OYD52266.1"/>
    </source>
</evidence>
<dbReference type="AlphaFoldDB" id="A0A235ET84"/>
<reference evidence="1 2" key="1">
    <citation type="submission" date="2017-07" db="EMBL/GenBank/DDBJ databases">
        <title>Acidovorax KNDSW TSA 6 genome sequence and assembly.</title>
        <authorList>
            <person name="Mayilraj S."/>
        </authorList>
    </citation>
    <scope>NUCLEOTIDE SEQUENCE [LARGE SCALE GENOMIC DNA]</scope>
    <source>
        <strain evidence="1 2">KNDSW-TSA6</strain>
    </source>
</reference>
<proteinExistence type="predicted"/>
<sequence>MERESHSTRGGLFFALLPPDAERVMARFDDKAQLQRLVQHCNADKAVFALQGGVKYRCKAEVFKTQSGADDWDVTGVTVQGPARQSERRQYALFSMAPPATPRWDVRKIDPDLRTELQTYIQSDTRRFGALLRQLKWDDARSIQQPHDAPGARTTVVVPGKVVRDADAFYQAQRHHVFVRSSQGTYAYMGEVPGTPESHVDIDGNDLPGLVVEEGCDGWCISLWRLTGGLRQVGRFGGH</sequence>
<protein>
    <submittedName>
        <fullName evidence="1">Uncharacterized protein</fullName>
    </submittedName>
</protein>
<name>A0A235ET84_9BURK</name>
<dbReference type="Proteomes" id="UP000215441">
    <property type="component" value="Unassembled WGS sequence"/>
</dbReference>
<organism evidence="1 2">
    <name type="scientific">Acidovorax kalamii</name>
    <dbReference type="NCBI Taxonomy" id="2004485"/>
    <lineage>
        <taxon>Bacteria</taxon>
        <taxon>Pseudomonadati</taxon>
        <taxon>Pseudomonadota</taxon>
        <taxon>Betaproteobacteria</taxon>
        <taxon>Burkholderiales</taxon>
        <taxon>Comamonadaceae</taxon>
        <taxon>Acidovorax</taxon>
    </lineage>
</organism>
<keyword evidence="2" id="KW-1185">Reference proteome</keyword>
<evidence type="ECO:0000313" key="2">
    <source>
        <dbReference type="Proteomes" id="UP000215441"/>
    </source>
</evidence>
<accession>A0A235ET84</accession>
<gene>
    <name evidence="1" type="ORF">CBY09_01920</name>
</gene>
<dbReference type="EMBL" id="NOIG01000001">
    <property type="protein sequence ID" value="OYD52266.1"/>
    <property type="molecule type" value="Genomic_DNA"/>
</dbReference>